<sequence>MNADMKKYSDYINNVSGNVLLGCDGFVDEVYQIVDVRQSLTEYTAMDNLKEFGELIVQRADGGVGLEIVPKRRCSGGFTPNTGRVAAFLGLQPTIIGLYGSQDIDPAFHEFKENCNLVSLGDSAVTLVFEFSDGKILMSALKTVADLTWEDFVEFFGAEKLKDLFADVDILGLGYWSLTPDFDNFLKGFMSQVSDNKPPRRMFFDFADIKKKSNESFLKSLDLVKQFNDKIPMTISLNEHEGAELFSRFGIPFGAEPALIASDLTSLRDEIGIDELVIHTPHFAVASCTADGEGYALQTHQKNVIRTAGAGDTFNGGYLSASLGDLPIKERLVIANAATAFFVTHATAPSKTEMLEQIEKGTDK</sequence>
<organism evidence="1 2">
    <name type="scientific">Rubripirellula obstinata</name>
    <dbReference type="NCBI Taxonomy" id="406547"/>
    <lineage>
        <taxon>Bacteria</taxon>
        <taxon>Pseudomonadati</taxon>
        <taxon>Planctomycetota</taxon>
        <taxon>Planctomycetia</taxon>
        <taxon>Pirellulales</taxon>
        <taxon>Pirellulaceae</taxon>
        <taxon>Rubripirellula</taxon>
    </lineage>
</organism>
<dbReference type="SUPFAM" id="SSF53613">
    <property type="entry name" value="Ribokinase-like"/>
    <property type="match status" value="1"/>
</dbReference>
<dbReference type="InterPro" id="IPR057621">
    <property type="entry name" value="Khk_prokaryotic"/>
</dbReference>
<dbReference type="GO" id="GO:0016301">
    <property type="term" value="F:kinase activity"/>
    <property type="evidence" value="ECO:0007669"/>
    <property type="project" value="UniProtKB-KW"/>
</dbReference>
<evidence type="ECO:0000313" key="2">
    <source>
        <dbReference type="Proteomes" id="UP000322699"/>
    </source>
</evidence>
<protein>
    <submittedName>
        <fullName evidence="1">Ribokinase</fullName>
    </submittedName>
</protein>
<dbReference type="Pfam" id="PF25270">
    <property type="entry name" value="Khk"/>
    <property type="match status" value="1"/>
</dbReference>
<accession>A0A5B1CQC1</accession>
<dbReference type="AlphaFoldDB" id="A0A5B1CQC1"/>
<dbReference type="OrthoDB" id="787163at2"/>
<proteinExistence type="predicted"/>
<dbReference type="Gene3D" id="3.40.1190.20">
    <property type="match status" value="1"/>
</dbReference>
<dbReference type="PROSITE" id="PS51257">
    <property type="entry name" value="PROKAR_LIPOPROTEIN"/>
    <property type="match status" value="1"/>
</dbReference>
<dbReference type="EMBL" id="VRLW01000001">
    <property type="protein sequence ID" value="KAA1261830.1"/>
    <property type="molecule type" value="Genomic_DNA"/>
</dbReference>
<dbReference type="RefSeq" id="WP_068260609.1">
    <property type="nucleotide sequence ID" value="NZ_LWSK01000017.1"/>
</dbReference>
<name>A0A5B1CQC1_9BACT</name>
<dbReference type="InterPro" id="IPR029056">
    <property type="entry name" value="Ribokinase-like"/>
</dbReference>
<comment type="caution">
    <text evidence="1">The sequence shown here is derived from an EMBL/GenBank/DDBJ whole genome shotgun (WGS) entry which is preliminary data.</text>
</comment>
<dbReference type="Proteomes" id="UP000322699">
    <property type="component" value="Unassembled WGS sequence"/>
</dbReference>
<evidence type="ECO:0000313" key="1">
    <source>
        <dbReference type="EMBL" id="KAA1261830.1"/>
    </source>
</evidence>
<keyword evidence="1" id="KW-0418">Kinase</keyword>
<gene>
    <name evidence="1" type="ORF">LF1_43900</name>
</gene>
<keyword evidence="2" id="KW-1185">Reference proteome</keyword>
<keyword evidence="1" id="KW-0808">Transferase</keyword>
<reference evidence="1 2" key="1">
    <citation type="submission" date="2019-08" db="EMBL/GenBank/DDBJ databases">
        <title>Deep-cultivation of Planctomycetes and their phenomic and genomic characterization uncovers novel biology.</title>
        <authorList>
            <person name="Wiegand S."/>
            <person name="Jogler M."/>
            <person name="Boedeker C."/>
            <person name="Pinto D."/>
            <person name="Vollmers J."/>
            <person name="Rivas-Marin E."/>
            <person name="Kohn T."/>
            <person name="Peeters S.H."/>
            <person name="Heuer A."/>
            <person name="Rast P."/>
            <person name="Oberbeckmann S."/>
            <person name="Bunk B."/>
            <person name="Jeske O."/>
            <person name="Meyerdierks A."/>
            <person name="Storesund J.E."/>
            <person name="Kallscheuer N."/>
            <person name="Luecker S."/>
            <person name="Lage O.M."/>
            <person name="Pohl T."/>
            <person name="Merkel B.J."/>
            <person name="Hornburger P."/>
            <person name="Mueller R.-W."/>
            <person name="Bruemmer F."/>
            <person name="Labrenz M."/>
            <person name="Spormann A.M."/>
            <person name="Op Den Camp H."/>
            <person name="Overmann J."/>
            <person name="Amann R."/>
            <person name="Jetten M.S.M."/>
            <person name="Mascher T."/>
            <person name="Medema M.H."/>
            <person name="Devos D.P."/>
            <person name="Kaster A.-K."/>
            <person name="Ovreas L."/>
            <person name="Rohde M."/>
            <person name="Galperin M.Y."/>
            <person name="Jogler C."/>
        </authorList>
    </citation>
    <scope>NUCLEOTIDE SEQUENCE [LARGE SCALE GENOMIC DNA]</scope>
    <source>
        <strain evidence="1 2">LF1</strain>
    </source>
</reference>